<comment type="caution">
    <text evidence="2">The sequence shown here is derived from an EMBL/GenBank/DDBJ whole genome shotgun (WGS) entry which is preliminary data.</text>
</comment>
<feature type="chain" id="PRO_5032883415" evidence="1">
    <location>
        <begin position="23"/>
        <end position="188"/>
    </location>
</feature>
<dbReference type="Proteomes" id="UP000648187">
    <property type="component" value="Unassembled WGS sequence"/>
</dbReference>
<keyword evidence="3" id="KW-1185">Reference proteome</keyword>
<keyword evidence="1" id="KW-0732">Signal</keyword>
<proteinExistence type="predicted"/>
<feature type="signal peptide" evidence="1">
    <location>
        <begin position="1"/>
        <end position="22"/>
    </location>
</feature>
<accession>A0A835GHG7</accession>
<gene>
    <name evidence="2" type="ORF">HW555_004917</name>
</gene>
<evidence type="ECO:0000313" key="3">
    <source>
        <dbReference type="Proteomes" id="UP000648187"/>
    </source>
</evidence>
<name>A0A835GHG7_SPOEX</name>
<organism evidence="2 3">
    <name type="scientific">Spodoptera exigua</name>
    <name type="common">Beet armyworm</name>
    <name type="synonym">Noctua fulgens</name>
    <dbReference type="NCBI Taxonomy" id="7107"/>
    <lineage>
        <taxon>Eukaryota</taxon>
        <taxon>Metazoa</taxon>
        <taxon>Ecdysozoa</taxon>
        <taxon>Arthropoda</taxon>
        <taxon>Hexapoda</taxon>
        <taxon>Insecta</taxon>
        <taxon>Pterygota</taxon>
        <taxon>Neoptera</taxon>
        <taxon>Endopterygota</taxon>
        <taxon>Lepidoptera</taxon>
        <taxon>Glossata</taxon>
        <taxon>Ditrysia</taxon>
        <taxon>Noctuoidea</taxon>
        <taxon>Noctuidae</taxon>
        <taxon>Amphipyrinae</taxon>
        <taxon>Spodoptera</taxon>
    </lineage>
</organism>
<dbReference type="EMBL" id="JACKWZ010000059">
    <property type="protein sequence ID" value="KAF9418211.1"/>
    <property type="molecule type" value="Genomic_DNA"/>
</dbReference>
<protein>
    <submittedName>
        <fullName evidence="2">Uncharacterized protein</fullName>
    </submittedName>
</protein>
<evidence type="ECO:0000256" key="1">
    <source>
        <dbReference type="SAM" id="SignalP"/>
    </source>
</evidence>
<dbReference type="AlphaFoldDB" id="A0A835GHG7"/>
<evidence type="ECO:0000313" key="2">
    <source>
        <dbReference type="EMBL" id="KAF9418211.1"/>
    </source>
</evidence>
<reference evidence="2" key="1">
    <citation type="submission" date="2020-08" db="EMBL/GenBank/DDBJ databases">
        <title>Spodoptera exigua strain:BAW_Kor-Di-RS1 Genome sequencing and assembly.</title>
        <authorList>
            <person name="Kim J."/>
            <person name="Nam H.Y."/>
            <person name="Kwon M."/>
            <person name="Choi J.H."/>
            <person name="Cho S.R."/>
            <person name="Kim G.-H."/>
        </authorList>
    </citation>
    <scope>NUCLEOTIDE SEQUENCE</scope>
    <source>
        <strain evidence="2">BAW_Kor-Di-RS1</strain>
        <tissue evidence="2">Whole-body</tissue>
    </source>
</reference>
<sequence>MSKLFVLFSAICFVTIGVKCLAEPLDDADIIQKEPDNLESDTEERSASPQAYNSVSNRLARPGLYPTQIRLVECYACVDCPTVLANTTTKYCPYTNDPTKNNKCVLYAEKYKQMERPWYIRGCASERGSCAEITRAESANARIVKLLHCSECDGDRCNINGVARSLPNLFAAILFVVVTPLMGKCALL</sequence>